<evidence type="ECO:0000259" key="6">
    <source>
        <dbReference type="Pfam" id="PF01494"/>
    </source>
</evidence>
<dbReference type="InParanoid" id="A0A1Y2GXX1"/>
<dbReference type="SUPFAM" id="SSF51905">
    <property type="entry name" value="FAD/NAD(P)-binding domain"/>
    <property type="match status" value="1"/>
</dbReference>
<sequence>MEESTAESTSYRPMVVIVGAGLGGLFLGILLERARIPYRILERAIEVKPLGAGVTLNVNIMPAFEQLGLLDDLLKIGMPVYDVNLFNEKMQKIGTVSGMNRRAIDGYDTHLFTRKKLYDLLLKHVPEHKISFGKRVVNIEERDSKVFIQCADGSIHAADILVGADGAYSTVRQALYKGLDQRGLLPKSDLKKLAAGYINIIGTAQPIAKGDPTAMLNKYPQLKEDTVQFSSVIGQKQLSWGVASAKDNEVTWGIAYQLSEKEAGDQLKSSEWNPESSSDMLRGFYDLPCPWGGTMGEIIEATPKEMRSRVVLEEKVFETWHHGRVVLIGDACHKMLIGAGLGAVNALQDAVVLSNCLYDLPNINAESIKAAFQEYYEQRYSHAVKAFKLSNMVSGVMNGTSWKQRIMRYILLNYIPAKLHERSYAESTAYRPQCNWLPLVAKRGTGAVSPQKPSRRYTEEQARAKAAVPVSHIVANAAAAVV</sequence>
<evidence type="ECO:0000256" key="5">
    <source>
        <dbReference type="SAM" id="Phobius"/>
    </source>
</evidence>
<dbReference type="GeneID" id="33564992"/>
<dbReference type="GO" id="GO:0071949">
    <property type="term" value="F:FAD binding"/>
    <property type="evidence" value="ECO:0007669"/>
    <property type="project" value="InterPro"/>
</dbReference>
<gene>
    <name evidence="7" type="ORF">BCR41DRAFT_347738</name>
</gene>
<dbReference type="AlphaFoldDB" id="A0A1Y2GXX1"/>
<keyword evidence="3" id="KW-0274">FAD</keyword>
<evidence type="ECO:0000313" key="8">
    <source>
        <dbReference type="Proteomes" id="UP000193648"/>
    </source>
</evidence>
<dbReference type="Gene3D" id="3.50.50.60">
    <property type="entry name" value="FAD/NAD(P)-binding domain"/>
    <property type="match status" value="1"/>
</dbReference>
<reference evidence="7 8" key="1">
    <citation type="submission" date="2016-07" db="EMBL/GenBank/DDBJ databases">
        <title>Pervasive Adenine N6-methylation of Active Genes in Fungi.</title>
        <authorList>
            <consortium name="DOE Joint Genome Institute"/>
            <person name="Mondo S.J."/>
            <person name="Dannebaum R.O."/>
            <person name="Kuo R.C."/>
            <person name="Labutti K."/>
            <person name="Haridas S."/>
            <person name="Kuo A."/>
            <person name="Salamov A."/>
            <person name="Ahrendt S.R."/>
            <person name="Lipzen A."/>
            <person name="Sullivan W."/>
            <person name="Andreopoulos W.B."/>
            <person name="Clum A."/>
            <person name="Lindquist E."/>
            <person name="Daum C."/>
            <person name="Ramamoorthy G.K."/>
            <person name="Gryganskyi A."/>
            <person name="Culley D."/>
            <person name="Magnuson J.K."/>
            <person name="James T.Y."/>
            <person name="O'Malley M.A."/>
            <person name="Stajich J.E."/>
            <person name="Spatafora J.W."/>
            <person name="Visel A."/>
            <person name="Grigoriev I.V."/>
        </authorList>
    </citation>
    <scope>NUCLEOTIDE SEQUENCE [LARGE SCALE GENOMIC DNA]</scope>
    <source>
        <strain evidence="7 8">NRRL 3116</strain>
    </source>
</reference>
<feature type="domain" description="FAD-binding" evidence="6">
    <location>
        <begin position="15"/>
        <end position="175"/>
    </location>
</feature>
<feature type="transmembrane region" description="Helical" evidence="5">
    <location>
        <begin position="12"/>
        <end position="31"/>
    </location>
</feature>
<comment type="caution">
    <text evidence="7">The sequence shown here is derived from an EMBL/GenBank/DDBJ whole genome shotgun (WGS) entry which is preliminary data.</text>
</comment>
<organism evidence="7 8">
    <name type="scientific">Lobosporangium transversale</name>
    <dbReference type="NCBI Taxonomy" id="64571"/>
    <lineage>
        <taxon>Eukaryota</taxon>
        <taxon>Fungi</taxon>
        <taxon>Fungi incertae sedis</taxon>
        <taxon>Mucoromycota</taxon>
        <taxon>Mortierellomycotina</taxon>
        <taxon>Mortierellomycetes</taxon>
        <taxon>Mortierellales</taxon>
        <taxon>Mortierellaceae</taxon>
        <taxon>Lobosporangium</taxon>
    </lineage>
</organism>
<name>A0A1Y2GXX1_9FUNG</name>
<dbReference type="PANTHER" id="PTHR47356:SF2">
    <property type="entry name" value="FAD-BINDING DOMAIN-CONTAINING PROTEIN-RELATED"/>
    <property type="match status" value="1"/>
</dbReference>
<evidence type="ECO:0000313" key="7">
    <source>
        <dbReference type="EMBL" id="ORZ26664.1"/>
    </source>
</evidence>
<dbReference type="Pfam" id="PF01494">
    <property type="entry name" value="FAD_binding_3"/>
    <property type="match status" value="2"/>
</dbReference>
<evidence type="ECO:0000256" key="3">
    <source>
        <dbReference type="ARBA" id="ARBA00022827"/>
    </source>
</evidence>
<dbReference type="GO" id="GO:0004497">
    <property type="term" value="F:monooxygenase activity"/>
    <property type="evidence" value="ECO:0007669"/>
    <property type="project" value="InterPro"/>
</dbReference>
<keyword evidence="5" id="KW-1133">Transmembrane helix</keyword>
<dbReference type="InterPro" id="IPR036188">
    <property type="entry name" value="FAD/NAD-bd_sf"/>
</dbReference>
<comment type="similarity">
    <text evidence="1">Belongs to the paxM FAD-dependent monooxygenase family.</text>
</comment>
<feature type="domain" description="FAD-binding" evidence="6">
    <location>
        <begin position="305"/>
        <end position="360"/>
    </location>
</feature>
<accession>A0A1Y2GXX1</accession>
<keyword evidence="4" id="KW-0560">Oxidoreductase</keyword>
<keyword evidence="5" id="KW-0812">Transmembrane</keyword>
<evidence type="ECO:0000256" key="4">
    <source>
        <dbReference type="ARBA" id="ARBA00023002"/>
    </source>
</evidence>
<dbReference type="RefSeq" id="XP_021884427.1">
    <property type="nucleotide sequence ID" value="XM_022023148.1"/>
</dbReference>
<dbReference type="InterPro" id="IPR050562">
    <property type="entry name" value="FAD_mOase_fung"/>
</dbReference>
<keyword evidence="2" id="KW-0285">Flavoprotein</keyword>
<dbReference type="PRINTS" id="PR00420">
    <property type="entry name" value="RNGMNOXGNASE"/>
</dbReference>
<evidence type="ECO:0000256" key="2">
    <source>
        <dbReference type="ARBA" id="ARBA00022630"/>
    </source>
</evidence>
<evidence type="ECO:0000256" key="1">
    <source>
        <dbReference type="ARBA" id="ARBA00007992"/>
    </source>
</evidence>
<protein>
    <recommendedName>
        <fullName evidence="6">FAD-binding domain-containing protein</fullName>
    </recommendedName>
</protein>
<proteinExistence type="inferred from homology"/>
<dbReference type="PANTHER" id="PTHR47356">
    <property type="entry name" value="FAD-DEPENDENT MONOOXYGENASE ASQG-RELATED"/>
    <property type="match status" value="1"/>
</dbReference>
<dbReference type="InterPro" id="IPR002938">
    <property type="entry name" value="FAD-bd"/>
</dbReference>
<dbReference type="Proteomes" id="UP000193648">
    <property type="component" value="Unassembled WGS sequence"/>
</dbReference>
<keyword evidence="5" id="KW-0472">Membrane</keyword>
<dbReference type="EMBL" id="MCFF01000006">
    <property type="protein sequence ID" value="ORZ26664.1"/>
    <property type="molecule type" value="Genomic_DNA"/>
</dbReference>
<keyword evidence="8" id="KW-1185">Reference proteome</keyword>
<dbReference type="OrthoDB" id="655030at2759"/>